<keyword evidence="8" id="KW-1185">Reference proteome</keyword>
<feature type="transmembrane region" description="Helical" evidence="6">
    <location>
        <begin position="20"/>
        <end position="45"/>
    </location>
</feature>
<reference evidence="7" key="1">
    <citation type="submission" date="2025-08" db="UniProtKB">
        <authorList>
            <consortium name="Ensembl"/>
        </authorList>
    </citation>
    <scope>IDENTIFICATION</scope>
</reference>
<keyword evidence="3 6" id="KW-0812">Transmembrane</keyword>
<dbReference type="AlphaFoldDB" id="A0A8C6VR31"/>
<sequence>MADTPKKSISHHPKGIMAVLKLFLMAFSFVFWAAGLTMLTIGIWAKISLGTYLMLSTNQYPPNPFILLAAGITIIVWGFLGCFSAATEHRCLLRTYGGFQLAVLAAGLTAGLSSLFYRENIAEGFQNGLREAINSYTKDEEKAEALDFIQRNLNCCGIESYRDWFSSPWSVEQQAPNGSVPVSCCRTQSGCLHAPLPSDARGIYQNGCFSKVHDFVSYNMFYIASAALGLALMQVVGIILSCLLAARILPQAESSPRNRTCCFNRVYSEGNPLDCNLNGNPHALMKSLFDIML</sequence>
<dbReference type="PIRSF" id="PIRSF002419">
    <property type="entry name" value="Tetraspanin"/>
    <property type="match status" value="1"/>
</dbReference>
<dbReference type="Pfam" id="PF00335">
    <property type="entry name" value="Tetraspanin"/>
    <property type="match status" value="1"/>
</dbReference>
<keyword evidence="4 6" id="KW-1133">Transmembrane helix</keyword>
<feature type="transmembrane region" description="Helical" evidence="6">
    <location>
        <begin position="220"/>
        <end position="249"/>
    </location>
</feature>
<feature type="transmembrane region" description="Helical" evidence="6">
    <location>
        <begin position="65"/>
        <end position="86"/>
    </location>
</feature>
<feature type="transmembrane region" description="Helical" evidence="6">
    <location>
        <begin position="98"/>
        <end position="117"/>
    </location>
</feature>
<dbReference type="OrthoDB" id="9972904at2759"/>
<evidence type="ECO:0000313" key="7">
    <source>
        <dbReference type="Ensembl" id="ENSNNAP00000006930.1"/>
    </source>
</evidence>
<dbReference type="PANTHER" id="PTHR19282:SF51">
    <property type="entry name" value="TETRASPANIN"/>
    <property type="match status" value="1"/>
</dbReference>
<dbReference type="InterPro" id="IPR018499">
    <property type="entry name" value="Tetraspanin/Peripherin"/>
</dbReference>
<evidence type="ECO:0000256" key="3">
    <source>
        <dbReference type="ARBA" id="ARBA00022692"/>
    </source>
</evidence>
<comment type="similarity">
    <text evidence="2 6">Belongs to the tetraspanin (TM4SF) family.</text>
</comment>
<dbReference type="GeneTree" id="ENSGT00940000165434"/>
<evidence type="ECO:0000313" key="8">
    <source>
        <dbReference type="Proteomes" id="UP000694559"/>
    </source>
</evidence>
<dbReference type="PRINTS" id="PR00259">
    <property type="entry name" value="TMFOUR"/>
</dbReference>
<evidence type="ECO:0000256" key="4">
    <source>
        <dbReference type="ARBA" id="ARBA00022989"/>
    </source>
</evidence>
<evidence type="ECO:0000256" key="5">
    <source>
        <dbReference type="ARBA" id="ARBA00023136"/>
    </source>
</evidence>
<dbReference type="Ensembl" id="ENSNNAT00000007264.1">
    <property type="protein sequence ID" value="ENSNNAP00000006930.1"/>
    <property type="gene ID" value="ENSNNAG00000004659.1"/>
</dbReference>
<dbReference type="Proteomes" id="UP000694559">
    <property type="component" value="Unplaced"/>
</dbReference>
<dbReference type="FunFam" id="1.10.1450.10:FF:000029">
    <property type="entry name" value="Tetraspanin"/>
    <property type="match status" value="1"/>
</dbReference>
<protein>
    <recommendedName>
        <fullName evidence="6">Tetraspanin</fullName>
    </recommendedName>
</protein>
<dbReference type="InterPro" id="IPR000301">
    <property type="entry name" value="Tetraspanin_animals"/>
</dbReference>
<dbReference type="InterPro" id="IPR008952">
    <property type="entry name" value="Tetraspanin_EC2_sf"/>
</dbReference>
<proteinExistence type="inferred from homology"/>
<dbReference type="PANTHER" id="PTHR19282">
    <property type="entry name" value="TETRASPANIN"/>
    <property type="match status" value="1"/>
</dbReference>
<dbReference type="Gene3D" id="1.10.1450.10">
    <property type="entry name" value="Tetraspanin"/>
    <property type="match status" value="1"/>
</dbReference>
<comment type="subcellular location">
    <subcellularLocation>
        <location evidence="1 6">Membrane</location>
        <topology evidence="1 6">Multi-pass membrane protein</topology>
    </subcellularLocation>
</comment>
<accession>A0A8C6VR31</accession>
<evidence type="ECO:0000256" key="6">
    <source>
        <dbReference type="RuleBase" id="RU361218"/>
    </source>
</evidence>
<organism evidence="7 8">
    <name type="scientific">Naja naja</name>
    <name type="common">Indian cobra</name>
    <dbReference type="NCBI Taxonomy" id="35670"/>
    <lineage>
        <taxon>Eukaryota</taxon>
        <taxon>Metazoa</taxon>
        <taxon>Chordata</taxon>
        <taxon>Craniata</taxon>
        <taxon>Vertebrata</taxon>
        <taxon>Euteleostomi</taxon>
        <taxon>Lepidosauria</taxon>
        <taxon>Squamata</taxon>
        <taxon>Bifurcata</taxon>
        <taxon>Unidentata</taxon>
        <taxon>Episquamata</taxon>
        <taxon>Toxicofera</taxon>
        <taxon>Serpentes</taxon>
        <taxon>Colubroidea</taxon>
        <taxon>Elapidae</taxon>
        <taxon>Elapinae</taxon>
        <taxon>Naja</taxon>
    </lineage>
</organism>
<reference evidence="7" key="2">
    <citation type="submission" date="2025-09" db="UniProtKB">
        <authorList>
            <consortium name="Ensembl"/>
        </authorList>
    </citation>
    <scope>IDENTIFICATION</scope>
</reference>
<dbReference type="SUPFAM" id="SSF48652">
    <property type="entry name" value="Tetraspanin"/>
    <property type="match status" value="1"/>
</dbReference>
<name>A0A8C6VR31_NAJNA</name>
<evidence type="ECO:0000256" key="1">
    <source>
        <dbReference type="ARBA" id="ARBA00004141"/>
    </source>
</evidence>
<dbReference type="GO" id="GO:0005886">
    <property type="term" value="C:plasma membrane"/>
    <property type="evidence" value="ECO:0007669"/>
    <property type="project" value="TreeGrafter"/>
</dbReference>
<dbReference type="OMA" id="LDCCGVE"/>
<evidence type="ECO:0000256" key="2">
    <source>
        <dbReference type="ARBA" id="ARBA00006840"/>
    </source>
</evidence>
<keyword evidence="5 6" id="KW-0472">Membrane</keyword>